<evidence type="ECO:0000256" key="1">
    <source>
        <dbReference type="SAM" id="Coils"/>
    </source>
</evidence>
<feature type="coiled-coil region" evidence="1">
    <location>
        <begin position="86"/>
        <end position="138"/>
    </location>
</feature>
<proteinExistence type="predicted"/>
<accession>A0A4R5E1K1</accession>
<protein>
    <submittedName>
        <fullName evidence="2">Uncharacterized protein</fullName>
    </submittedName>
</protein>
<dbReference type="AlphaFoldDB" id="A0A4R5E1K1"/>
<keyword evidence="3" id="KW-1185">Reference proteome</keyword>
<keyword evidence="1" id="KW-0175">Coiled coil</keyword>
<dbReference type="RefSeq" id="WP_131957549.1">
    <property type="nucleotide sequence ID" value="NZ_SMFL01000002.1"/>
</dbReference>
<sequence length="156" mass="18430">MKLSDFLKDYNEAANDIFVDKYYVEDYIRERRIPDEDGVYDTRTNEQFIREEYPHLVDNPEQYYEGKHKANFEKTVKKLQASNLPKKEVNNAVKNIQARIETSKSATPHTAIARVAYKDAFKTYVKALDNQIEQLKKAEFMKAFGPKIDRNQEKER</sequence>
<evidence type="ECO:0000313" key="2">
    <source>
        <dbReference type="EMBL" id="TDE17683.1"/>
    </source>
</evidence>
<evidence type="ECO:0000313" key="3">
    <source>
        <dbReference type="Proteomes" id="UP000294850"/>
    </source>
</evidence>
<organism evidence="2 3">
    <name type="scientific">Dyadobacter psychrotolerans</name>
    <dbReference type="NCBI Taxonomy" id="2541721"/>
    <lineage>
        <taxon>Bacteria</taxon>
        <taxon>Pseudomonadati</taxon>
        <taxon>Bacteroidota</taxon>
        <taxon>Cytophagia</taxon>
        <taxon>Cytophagales</taxon>
        <taxon>Spirosomataceae</taxon>
        <taxon>Dyadobacter</taxon>
    </lineage>
</organism>
<dbReference type="EMBL" id="SMFL01000002">
    <property type="protein sequence ID" value="TDE17683.1"/>
    <property type="molecule type" value="Genomic_DNA"/>
</dbReference>
<name>A0A4R5E1K1_9BACT</name>
<gene>
    <name evidence="2" type="ORF">E0F88_07275</name>
</gene>
<reference evidence="2 3" key="1">
    <citation type="submission" date="2019-03" db="EMBL/GenBank/DDBJ databases">
        <title>Dyadobacter AR-3-6 sp. nov., isolated from arctic soil.</title>
        <authorList>
            <person name="Chaudhary D.K."/>
        </authorList>
    </citation>
    <scope>NUCLEOTIDE SEQUENCE [LARGE SCALE GENOMIC DNA]</scope>
    <source>
        <strain evidence="2 3">AR-3-6</strain>
    </source>
</reference>
<dbReference type="Proteomes" id="UP000294850">
    <property type="component" value="Unassembled WGS sequence"/>
</dbReference>
<comment type="caution">
    <text evidence="2">The sequence shown here is derived from an EMBL/GenBank/DDBJ whole genome shotgun (WGS) entry which is preliminary data.</text>
</comment>